<protein>
    <submittedName>
        <fullName evidence="9">Ras-related protein Rab-35-like</fullName>
    </submittedName>
</protein>
<sequence>MGLVSALRRALGTSKQGPRPRSRKGSGGPGLAGESPVRGVVRSAGGFALGMTLASLYGALVLFAESYNVWYCLVSTASLGAGLGLGMAFSSKVRVTVLLMLPHVFSKQGKNMLLLVALGMAMQGPCTNILRNFARAAQSVSCGAELTLNQTAELLQRAREPLLSALTRIKAIAQKAKVVGDRVRKFFRSVMDSMRHVARALRNVWYWLVHVGEVCNQDLGAPYTKCLRLFDTAKDECERVIPALFFLCYILLLFKPLCGLANAVLRVLSHVRREFEFNISAVHQFDVSLNSTKSLAQVALDIMEAVGLRLQPAYEVLGLFAHVSSCVLLYLYLQALLYRRRYLHDDDFDNIYITRRFLAMDVLRARQGRPTVLPLSARESTKYICPGSPFLSRRERFGYSLALVGVLRHVLLGLALILLDYGVFWLLDLVRYQLHGEIVARAPVVMSVSVNGTGYTGEIYRDLVSAFDSLQRGNVSVLSRRCRLRPAEPDYRTYLLIGLMYGVCFFIAIFGSYVGRLRRVVCASYYPSREQERTCFLYNTILTRRTGLASSLLRATRQRAADEGHSNLLLILASKLPLCAWLARRMGVHQQYCMGCGRIGGGAASQDFIACITPGCRGIYCRECYQLLSNVCSICMAPLAYQGDVDEEIDSSDEETVGLWLGATRALRGQEQEQEQRRRLRQLLRQRIRQAVQGQGSGRRLPQELAAWVWAQLEEDESGDSSGASTPSPMAAADDSSSDLDFSYQDQPEGSDGEGGALPGPSPPELGELEEVKTIPHTRQ</sequence>
<feature type="transmembrane region" description="Helical" evidence="6">
    <location>
        <begin position="70"/>
        <end position="91"/>
    </location>
</feature>
<evidence type="ECO:0000313" key="10">
    <source>
        <dbReference type="Proteomes" id="UP000297703"/>
    </source>
</evidence>
<feature type="transmembrane region" description="Helical" evidence="6">
    <location>
        <begin position="44"/>
        <end position="63"/>
    </location>
</feature>
<feature type="transmembrane region" description="Helical" evidence="6">
    <location>
        <begin position="494"/>
        <end position="514"/>
    </location>
</feature>
<dbReference type="STRING" id="55544.A0A4D9DJG5"/>
<feature type="region of interest" description="Disordered" evidence="5">
    <location>
        <begin position="714"/>
        <end position="780"/>
    </location>
</feature>
<evidence type="ECO:0000259" key="7">
    <source>
        <dbReference type="Pfam" id="PF07782"/>
    </source>
</evidence>
<evidence type="ECO:0000313" key="9">
    <source>
        <dbReference type="EMBL" id="TFJ97635.1"/>
    </source>
</evidence>
<organism evidence="9 10">
    <name type="scientific">Platysternon megacephalum</name>
    <name type="common">big-headed turtle</name>
    <dbReference type="NCBI Taxonomy" id="55544"/>
    <lineage>
        <taxon>Eukaryota</taxon>
        <taxon>Metazoa</taxon>
        <taxon>Chordata</taxon>
        <taxon>Craniata</taxon>
        <taxon>Vertebrata</taxon>
        <taxon>Euteleostomi</taxon>
        <taxon>Archelosauria</taxon>
        <taxon>Testudinata</taxon>
        <taxon>Testudines</taxon>
        <taxon>Cryptodira</taxon>
        <taxon>Durocryptodira</taxon>
        <taxon>Testudinoidea</taxon>
        <taxon>Platysternidae</taxon>
        <taxon>Platysternon</taxon>
    </lineage>
</organism>
<feature type="domain" description="E3 ubiquitin-protein ligase DCST1-like C-terminal" evidence="8">
    <location>
        <begin position="591"/>
        <end position="638"/>
    </location>
</feature>
<dbReference type="InterPro" id="IPR058842">
    <property type="entry name" value="DCST1_C"/>
</dbReference>
<evidence type="ECO:0000256" key="2">
    <source>
        <dbReference type="ARBA" id="ARBA00022692"/>
    </source>
</evidence>
<dbReference type="EMBL" id="QXTE01000472">
    <property type="protein sequence ID" value="TFJ97635.1"/>
    <property type="molecule type" value="Genomic_DNA"/>
</dbReference>
<keyword evidence="2 6" id="KW-0812">Transmembrane</keyword>
<dbReference type="GO" id="GO:0016020">
    <property type="term" value="C:membrane"/>
    <property type="evidence" value="ECO:0007669"/>
    <property type="project" value="UniProtKB-SubCell"/>
</dbReference>
<comment type="caution">
    <text evidence="9">The sequence shown here is derived from an EMBL/GenBank/DDBJ whole genome shotgun (WGS) entry which is preliminary data.</text>
</comment>
<proteinExistence type="predicted"/>
<dbReference type="OrthoDB" id="6598372at2759"/>
<evidence type="ECO:0000256" key="3">
    <source>
        <dbReference type="ARBA" id="ARBA00022989"/>
    </source>
</evidence>
<dbReference type="AlphaFoldDB" id="A0A4D9DJG5"/>
<reference evidence="9 10" key="1">
    <citation type="submission" date="2019-04" db="EMBL/GenBank/DDBJ databases">
        <title>Draft genome of the big-headed turtle Platysternon megacephalum.</title>
        <authorList>
            <person name="Gong S."/>
        </authorList>
    </citation>
    <scope>NUCLEOTIDE SEQUENCE [LARGE SCALE GENOMIC DNA]</scope>
    <source>
        <strain evidence="9">DO16091913</strain>
        <tissue evidence="9">Muscle</tissue>
    </source>
</reference>
<gene>
    <name evidence="9" type="ORF">DR999_PMT20489</name>
</gene>
<feature type="region of interest" description="Disordered" evidence="5">
    <location>
        <begin position="9"/>
        <end position="35"/>
    </location>
</feature>
<evidence type="ECO:0000259" key="8">
    <source>
        <dbReference type="Pfam" id="PF26037"/>
    </source>
</evidence>
<feature type="transmembrane region" description="Helical" evidence="6">
    <location>
        <begin position="313"/>
        <end position="333"/>
    </location>
</feature>
<evidence type="ECO:0000256" key="5">
    <source>
        <dbReference type="SAM" id="MobiDB-lite"/>
    </source>
</evidence>
<dbReference type="Proteomes" id="UP000297703">
    <property type="component" value="Unassembled WGS sequence"/>
</dbReference>
<dbReference type="InterPro" id="IPR012858">
    <property type="entry name" value="DC_STAMP-like"/>
</dbReference>
<feature type="transmembrane region" description="Helical" evidence="6">
    <location>
        <begin position="244"/>
        <end position="265"/>
    </location>
</feature>
<feature type="compositionally biased region" description="Low complexity" evidence="5">
    <location>
        <begin position="720"/>
        <end position="743"/>
    </location>
</feature>
<keyword evidence="3 6" id="KW-1133">Transmembrane helix</keyword>
<dbReference type="PANTHER" id="PTHR21041:SF6">
    <property type="entry name" value="DC-STAMP DOMAIN-CONTAINING PROTEIN 2"/>
    <property type="match status" value="1"/>
</dbReference>
<dbReference type="Pfam" id="PF26037">
    <property type="entry name" value="zf-RING_DCST1_C"/>
    <property type="match status" value="1"/>
</dbReference>
<dbReference type="InterPro" id="IPR051856">
    <property type="entry name" value="CSR-E3_Ligase_Protein"/>
</dbReference>
<dbReference type="PANTHER" id="PTHR21041">
    <property type="entry name" value="DENDRITIC CELL-SPECIFIC TRANSMEMBRANE PROTEIN"/>
    <property type="match status" value="1"/>
</dbReference>
<accession>A0A4D9DJG5</accession>
<reference evidence="9 10" key="2">
    <citation type="submission" date="2019-04" db="EMBL/GenBank/DDBJ databases">
        <title>The genome sequence of big-headed turtle.</title>
        <authorList>
            <person name="Gong S."/>
        </authorList>
    </citation>
    <scope>NUCLEOTIDE SEQUENCE [LARGE SCALE GENOMIC DNA]</scope>
    <source>
        <strain evidence="9">DO16091913</strain>
        <tissue evidence="9">Muscle</tissue>
    </source>
</reference>
<comment type="subcellular location">
    <subcellularLocation>
        <location evidence="1">Membrane</location>
        <topology evidence="1">Multi-pass membrane protein</topology>
    </subcellularLocation>
</comment>
<keyword evidence="10" id="KW-1185">Reference proteome</keyword>
<keyword evidence="4 6" id="KW-0472">Membrane</keyword>
<evidence type="ECO:0000256" key="1">
    <source>
        <dbReference type="ARBA" id="ARBA00004141"/>
    </source>
</evidence>
<evidence type="ECO:0000256" key="6">
    <source>
        <dbReference type="SAM" id="Phobius"/>
    </source>
</evidence>
<dbReference type="Pfam" id="PF07782">
    <property type="entry name" value="DC_STAMP"/>
    <property type="match status" value="1"/>
</dbReference>
<name>A0A4D9DJG5_9SAUR</name>
<evidence type="ECO:0000256" key="4">
    <source>
        <dbReference type="ARBA" id="ARBA00023136"/>
    </source>
</evidence>
<feature type="domain" description="Dendritic cell-specific transmembrane protein-like" evidence="7">
    <location>
        <begin position="348"/>
        <end position="538"/>
    </location>
</feature>
<feature type="transmembrane region" description="Helical" evidence="6">
    <location>
        <begin position="397"/>
        <end position="419"/>
    </location>
</feature>
<dbReference type="Pfam" id="PF26039">
    <property type="entry name" value="Dcst2"/>
    <property type="match status" value="1"/>
</dbReference>
<feature type="transmembrane region" description="Helical" evidence="6">
    <location>
        <begin position="111"/>
        <end position="130"/>
    </location>
</feature>